<dbReference type="PANTHER" id="PTHR23403:SF1">
    <property type="entry name" value="TREHALASE"/>
    <property type="match status" value="1"/>
</dbReference>
<sequence>MKPTTLLIVFICGYACGDKTKFCDSLIYCRGQVLDVVQKSKIFEDSKSFVDMSQVNHPNETLKNFYSFMKDTYYNPNKNQIRSFVGENFVVDNGLQKWTPHDFDSNPQFVERIDNINIKEFARGLIKIWPSLGRKVKFSVRENPEKYSLIYLPNGFIVPGGRFREMYYWDSYWIVKGLLLTGMKDTVRGVLENFVYLIDRYGFVPNGSRIYYLSRSQPPLLSLMVGLYIDYTNDIKWLQKNIGALEKELKWWLQNRITIVDKNRKDHVLAYFSSETDDPRPESYYEDIRTCAEFEDQIKKQRCYKNLRSGAESGWDFSSRWIFHANGTRCSNLTHIEVARVIPVDLNSYLCKAFRELSRFYSLIGDTKKSEQWLERSSSWQKSIESVFYDPEDGIWYDYDATSSKLIKRFYLSNFTPLWSEIYDVSLRNEYASKIVKYLNKLNISEFKGGIPTSLKESGQQWDMPNAFPPLQEVLITGLLKTGHPEARKLATDFAHKWITANMRSFKKNGVMFEKYNAGDPEELAIGGEYTVQFGFGWTNGVALSIIDQFYVQD</sequence>
<dbReference type="GO" id="GO:0004555">
    <property type="term" value="F:alpha,alpha-trehalase activity"/>
    <property type="evidence" value="ECO:0007669"/>
    <property type="project" value="UniProtKB-EC"/>
</dbReference>
<dbReference type="PANTHER" id="PTHR23403">
    <property type="entry name" value="TREHALASE"/>
    <property type="match status" value="1"/>
</dbReference>
<accession>A0AAV8VDG6</accession>
<proteinExistence type="inferred from homology"/>
<organism evidence="9 10">
    <name type="scientific">Exocentrus adspersus</name>
    <dbReference type="NCBI Taxonomy" id="1586481"/>
    <lineage>
        <taxon>Eukaryota</taxon>
        <taxon>Metazoa</taxon>
        <taxon>Ecdysozoa</taxon>
        <taxon>Arthropoda</taxon>
        <taxon>Hexapoda</taxon>
        <taxon>Insecta</taxon>
        <taxon>Pterygota</taxon>
        <taxon>Neoptera</taxon>
        <taxon>Endopterygota</taxon>
        <taxon>Coleoptera</taxon>
        <taxon>Polyphaga</taxon>
        <taxon>Cucujiformia</taxon>
        <taxon>Chrysomeloidea</taxon>
        <taxon>Cerambycidae</taxon>
        <taxon>Lamiinae</taxon>
        <taxon>Acanthocinini</taxon>
        <taxon>Exocentrus</taxon>
    </lineage>
</organism>
<evidence type="ECO:0000256" key="4">
    <source>
        <dbReference type="ARBA" id="ARBA00019905"/>
    </source>
</evidence>
<gene>
    <name evidence="9" type="ORF">NQ315_003807</name>
</gene>
<evidence type="ECO:0000256" key="5">
    <source>
        <dbReference type="ARBA" id="ARBA00022801"/>
    </source>
</evidence>
<evidence type="ECO:0000313" key="9">
    <source>
        <dbReference type="EMBL" id="KAJ8912203.1"/>
    </source>
</evidence>
<dbReference type="PROSITE" id="PS00927">
    <property type="entry name" value="TREHALASE_1"/>
    <property type="match status" value="1"/>
</dbReference>
<dbReference type="AlphaFoldDB" id="A0AAV8VDG6"/>
<feature type="chain" id="PRO_5043642246" description="Trehalase" evidence="8">
    <location>
        <begin position="18"/>
        <end position="554"/>
    </location>
</feature>
<dbReference type="Pfam" id="PF01204">
    <property type="entry name" value="Trehalase"/>
    <property type="match status" value="1"/>
</dbReference>
<keyword evidence="8" id="KW-0732">Signal</keyword>
<dbReference type="Proteomes" id="UP001159042">
    <property type="component" value="Unassembled WGS sequence"/>
</dbReference>
<reference evidence="9 10" key="1">
    <citation type="journal article" date="2023" name="Insect Mol. Biol.">
        <title>Genome sequencing provides insights into the evolution of gene families encoding plant cell wall-degrading enzymes in longhorned beetles.</title>
        <authorList>
            <person name="Shin N.R."/>
            <person name="Okamura Y."/>
            <person name="Kirsch R."/>
            <person name="Pauchet Y."/>
        </authorList>
    </citation>
    <scope>NUCLEOTIDE SEQUENCE [LARGE SCALE GENOMIC DNA]</scope>
    <source>
        <strain evidence="9">EAD_L_NR</strain>
    </source>
</reference>
<keyword evidence="6 7" id="KW-0326">Glycosidase</keyword>
<evidence type="ECO:0000256" key="6">
    <source>
        <dbReference type="ARBA" id="ARBA00023295"/>
    </source>
</evidence>
<feature type="signal peptide" evidence="8">
    <location>
        <begin position="1"/>
        <end position="17"/>
    </location>
</feature>
<evidence type="ECO:0000256" key="2">
    <source>
        <dbReference type="ARBA" id="ARBA00005615"/>
    </source>
</evidence>
<name>A0AAV8VDG6_9CUCU</name>
<protein>
    <recommendedName>
        <fullName evidence="4 7">Trehalase</fullName>
        <ecNumber evidence="3 7">3.2.1.28</ecNumber>
    </recommendedName>
    <alternativeName>
        <fullName evidence="7">Alpha-trehalose glucohydrolase</fullName>
    </alternativeName>
</protein>
<evidence type="ECO:0000256" key="7">
    <source>
        <dbReference type="RuleBase" id="RU361180"/>
    </source>
</evidence>
<evidence type="ECO:0000256" key="1">
    <source>
        <dbReference type="ARBA" id="ARBA00001576"/>
    </source>
</evidence>
<keyword evidence="10" id="KW-1185">Reference proteome</keyword>
<dbReference type="InterPro" id="IPR001661">
    <property type="entry name" value="Glyco_hydro_37"/>
</dbReference>
<evidence type="ECO:0000313" key="10">
    <source>
        <dbReference type="Proteomes" id="UP001159042"/>
    </source>
</evidence>
<comment type="catalytic activity">
    <reaction evidence="1 7">
        <text>alpha,alpha-trehalose + H2O = alpha-D-glucose + beta-D-glucose</text>
        <dbReference type="Rhea" id="RHEA:32675"/>
        <dbReference type="ChEBI" id="CHEBI:15377"/>
        <dbReference type="ChEBI" id="CHEBI:15903"/>
        <dbReference type="ChEBI" id="CHEBI:16551"/>
        <dbReference type="ChEBI" id="CHEBI:17925"/>
        <dbReference type="EC" id="3.2.1.28"/>
    </reaction>
</comment>
<evidence type="ECO:0000256" key="8">
    <source>
        <dbReference type="SAM" id="SignalP"/>
    </source>
</evidence>
<dbReference type="PRINTS" id="PR00744">
    <property type="entry name" value="GLHYDRLASE37"/>
</dbReference>
<dbReference type="InterPro" id="IPR008928">
    <property type="entry name" value="6-hairpin_glycosidase_sf"/>
</dbReference>
<dbReference type="InterPro" id="IPR012341">
    <property type="entry name" value="6hp_glycosidase-like_sf"/>
</dbReference>
<keyword evidence="5 7" id="KW-0378">Hydrolase</keyword>
<dbReference type="InterPro" id="IPR018232">
    <property type="entry name" value="Glyco_hydro_37_CS"/>
</dbReference>
<dbReference type="GO" id="GO:0005993">
    <property type="term" value="P:trehalose catabolic process"/>
    <property type="evidence" value="ECO:0007669"/>
    <property type="project" value="TreeGrafter"/>
</dbReference>
<evidence type="ECO:0000256" key="3">
    <source>
        <dbReference type="ARBA" id="ARBA00012757"/>
    </source>
</evidence>
<comment type="similarity">
    <text evidence="2 7">Belongs to the glycosyl hydrolase 37 family.</text>
</comment>
<dbReference type="EMBL" id="JANEYG010000142">
    <property type="protein sequence ID" value="KAJ8912203.1"/>
    <property type="molecule type" value="Genomic_DNA"/>
</dbReference>
<dbReference type="EC" id="3.2.1.28" evidence="3 7"/>
<dbReference type="Gene3D" id="1.50.10.10">
    <property type="match status" value="1"/>
</dbReference>
<dbReference type="SUPFAM" id="SSF48208">
    <property type="entry name" value="Six-hairpin glycosidases"/>
    <property type="match status" value="1"/>
</dbReference>
<comment type="caution">
    <text evidence="9">The sequence shown here is derived from an EMBL/GenBank/DDBJ whole genome shotgun (WGS) entry which is preliminary data.</text>
</comment>